<reference evidence="8" key="1">
    <citation type="submission" date="2021-03" db="EMBL/GenBank/DDBJ databases">
        <title>Proteiniclasticum marinus sp. nov., isolated from tidal flat sediment.</title>
        <authorList>
            <person name="Namirimu T."/>
            <person name="Yang J.-A."/>
            <person name="Yang S.-H."/>
            <person name="Kim Y.-J."/>
            <person name="Kwon K.K."/>
        </authorList>
    </citation>
    <scope>NUCLEOTIDE SEQUENCE</scope>
    <source>
        <strain evidence="8">SCR006</strain>
    </source>
</reference>
<dbReference type="InterPro" id="IPR006638">
    <property type="entry name" value="Elp3/MiaA/NifB-like_rSAM"/>
</dbReference>
<evidence type="ECO:0000256" key="1">
    <source>
        <dbReference type="ARBA" id="ARBA00001966"/>
    </source>
</evidence>
<evidence type="ECO:0000256" key="4">
    <source>
        <dbReference type="ARBA" id="ARBA00022723"/>
    </source>
</evidence>
<dbReference type="NCBIfam" id="TIGR04085">
    <property type="entry name" value="rSAM_more_4Fe4S"/>
    <property type="match status" value="1"/>
</dbReference>
<dbReference type="RefSeq" id="WP_207600115.1">
    <property type="nucleotide sequence ID" value="NZ_JAFNJU010000008.1"/>
</dbReference>
<keyword evidence="5" id="KW-0408">Iron</keyword>
<accession>A0A939HAJ6</accession>
<evidence type="ECO:0000256" key="3">
    <source>
        <dbReference type="ARBA" id="ARBA00022691"/>
    </source>
</evidence>
<dbReference type="InterPro" id="IPR007197">
    <property type="entry name" value="rSAM"/>
</dbReference>
<dbReference type="SFLD" id="SFLDS00029">
    <property type="entry name" value="Radical_SAM"/>
    <property type="match status" value="1"/>
</dbReference>
<evidence type="ECO:0000256" key="2">
    <source>
        <dbReference type="ARBA" id="ARBA00022485"/>
    </source>
</evidence>
<dbReference type="Gene3D" id="3.20.20.70">
    <property type="entry name" value="Aldolase class I"/>
    <property type="match status" value="1"/>
</dbReference>
<dbReference type="PANTHER" id="PTHR43787:SF3">
    <property type="entry name" value="ARYLSULFATASE REGULATORY PROTEIN"/>
    <property type="match status" value="1"/>
</dbReference>
<dbReference type="InterPro" id="IPR023885">
    <property type="entry name" value="4Fe4S-binding_SPASM_dom"/>
</dbReference>
<dbReference type="AlphaFoldDB" id="A0A939HAJ6"/>
<dbReference type="CDD" id="cd01335">
    <property type="entry name" value="Radical_SAM"/>
    <property type="match status" value="1"/>
</dbReference>
<dbReference type="InterPro" id="IPR058240">
    <property type="entry name" value="rSAM_sf"/>
</dbReference>
<dbReference type="InterPro" id="IPR013785">
    <property type="entry name" value="Aldolase_TIM"/>
</dbReference>
<organism evidence="8 9">
    <name type="scientific">Proteiniclasticum aestuarii</name>
    <dbReference type="NCBI Taxonomy" id="2817862"/>
    <lineage>
        <taxon>Bacteria</taxon>
        <taxon>Bacillati</taxon>
        <taxon>Bacillota</taxon>
        <taxon>Clostridia</taxon>
        <taxon>Eubacteriales</taxon>
        <taxon>Clostridiaceae</taxon>
        <taxon>Proteiniclasticum</taxon>
    </lineage>
</organism>
<comment type="caution">
    <text evidence="8">The sequence shown here is derived from an EMBL/GenBank/DDBJ whole genome shotgun (WGS) entry which is preliminary data.</text>
</comment>
<keyword evidence="3" id="KW-0949">S-adenosyl-L-methionine</keyword>
<evidence type="ECO:0000256" key="5">
    <source>
        <dbReference type="ARBA" id="ARBA00023004"/>
    </source>
</evidence>
<keyword evidence="6" id="KW-0411">Iron-sulfur</keyword>
<evidence type="ECO:0000259" key="7">
    <source>
        <dbReference type="PROSITE" id="PS51918"/>
    </source>
</evidence>
<dbReference type="PROSITE" id="PS51918">
    <property type="entry name" value="RADICAL_SAM"/>
    <property type="match status" value="1"/>
</dbReference>
<protein>
    <submittedName>
        <fullName evidence="8">Radical SAM protein</fullName>
    </submittedName>
</protein>
<keyword evidence="4" id="KW-0479">Metal-binding</keyword>
<dbReference type="GO" id="GO:0003824">
    <property type="term" value="F:catalytic activity"/>
    <property type="evidence" value="ECO:0007669"/>
    <property type="project" value="InterPro"/>
</dbReference>
<keyword evidence="2" id="KW-0004">4Fe-4S</keyword>
<name>A0A939HAJ6_9CLOT</name>
<dbReference type="Pfam" id="PF04055">
    <property type="entry name" value="Radical_SAM"/>
    <property type="match status" value="1"/>
</dbReference>
<proteinExistence type="predicted"/>
<dbReference type="PANTHER" id="PTHR43787">
    <property type="entry name" value="FEMO COFACTOR BIOSYNTHESIS PROTEIN NIFB-RELATED"/>
    <property type="match status" value="1"/>
</dbReference>
<keyword evidence="9" id="KW-1185">Reference proteome</keyword>
<dbReference type="Proteomes" id="UP000664218">
    <property type="component" value="Unassembled WGS sequence"/>
</dbReference>
<sequence length="439" mass="49647">MSSIFKASRFNALSHTEEEGLILYNSYTGALIDFSKEEKEEVLGLLKNADAWPDTDVKKALVDNGFLVGEHIDELKRAQFLHQSMHRTDMLHLILMPTEACNFRCTYCYESFTRGRMTDETIAGVKALVREKARTIHTLHISWFGGEPLLEIDLMEELSREFQAIAKENEIAYSADISTNGYFLSKDVFRRLLDMDIRQYMITIDGVEAVHDSRRFLIGGGKTFQDIMENLKSAGESSEEFDISIRVNFDQDNLKETEELTDYLTTWFAGDKRFGLLYRPVGRWGGDHDEDIPICSHMTANKKIWAFTSDAVEKNLFMSSSISGMIMPGGSVCYAAKPNALVIGSDGQLYKCTTALDADINHVGHLSVDGSLDLDYDKIIAWVSSGEETDTTCQSCFYRPSCQGNHCPWYRMLTGDRPCPSEKTNIRKVLGLIWKNSLL</sequence>
<dbReference type="EMBL" id="JAFNJU010000008">
    <property type="protein sequence ID" value="MBO1265594.1"/>
    <property type="molecule type" value="Genomic_DNA"/>
</dbReference>
<comment type="cofactor">
    <cofactor evidence="1">
        <name>[4Fe-4S] cluster</name>
        <dbReference type="ChEBI" id="CHEBI:49883"/>
    </cofactor>
</comment>
<dbReference type="SUPFAM" id="SSF102114">
    <property type="entry name" value="Radical SAM enzymes"/>
    <property type="match status" value="1"/>
</dbReference>
<evidence type="ECO:0000313" key="8">
    <source>
        <dbReference type="EMBL" id="MBO1265594.1"/>
    </source>
</evidence>
<gene>
    <name evidence="8" type="ORF">J3A84_11165</name>
</gene>
<evidence type="ECO:0000313" key="9">
    <source>
        <dbReference type="Proteomes" id="UP000664218"/>
    </source>
</evidence>
<dbReference type="GO" id="GO:0046872">
    <property type="term" value="F:metal ion binding"/>
    <property type="evidence" value="ECO:0007669"/>
    <property type="project" value="UniProtKB-KW"/>
</dbReference>
<dbReference type="SFLD" id="SFLDG01067">
    <property type="entry name" value="SPASM/twitch_domain_containing"/>
    <property type="match status" value="1"/>
</dbReference>
<evidence type="ECO:0000256" key="6">
    <source>
        <dbReference type="ARBA" id="ARBA00023014"/>
    </source>
</evidence>
<dbReference type="SMART" id="SM00729">
    <property type="entry name" value="Elp3"/>
    <property type="match status" value="1"/>
</dbReference>
<feature type="domain" description="Radical SAM core" evidence="7">
    <location>
        <begin position="87"/>
        <end position="314"/>
    </location>
</feature>
<dbReference type="GO" id="GO:0051539">
    <property type="term" value="F:4 iron, 4 sulfur cluster binding"/>
    <property type="evidence" value="ECO:0007669"/>
    <property type="project" value="UniProtKB-KW"/>
</dbReference>